<reference evidence="10 11" key="2">
    <citation type="journal article" date="2016" name="Int. J. Syst. Evol. Microbiol.">
        <title>Flavisolibacter tropicus sp. nov., isolated from tropical soil.</title>
        <authorList>
            <person name="Lee J.J."/>
            <person name="Kang M.S."/>
            <person name="Kim G.S."/>
            <person name="Lee C.S."/>
            <person name="Lim S."/>
            <person name="Lee J."/>
            <person name="Roh S.H."/>
            <person name="Kang H."/>
            <person name="Ha J.M."/>
            <person name="Bae S."/>
            <person name="Jung H.Y."/>
            <person name="Kim M.K."/>
        </authorList>
    </citation>
    <scope>NUCLEOTIDE SEQUENCE [LARGE SCALE GENOMIC DNA]</scope>
    <source>
        <strain evidence="10 11">LCS9</strain>
    </source>
</reference>
<dbReference type="Pfam" id="PF02687">
    <property type="entry name" value="FtsX"/>
    <property type="match status" value="1"/>
</dbReference>
<feature type="domain" description="MacB-like periplasmic core" evidence="9">
    <location>
        <begin position="21"/>
        <end position="262"/>
    </location>
</feature>
<dbReference type="GO" id="GO:0022857">
    <property type="term" value="F:transmembrane transporter activity"/>
    <property type="evidence" value="ECO:0007669"/>
    <property type="project" value="TreeGrafter"/>
</dbReference>
<evidence type="ECO:0000256" key="3">
    <source>
        <dbReference type="ARBA" id="ARBA00022692"/>
    </source>
</evidence>
<evidence type="ECO:0000256" key="5">
    <source>
        <dbReference type="ARBA" id="ARBA00023136"/>
    </source>
</evidence>
<protein>
    <recommendedName>
        <fullName evidence="12">ABC transporter</fullName>
    </recommendedName>
</protein>
<keyword evidence="2" id="KW-1003">Cell membrane</keyword>
<dbReference type="InterPro" id="IPR003838">
    <property type="entry name" value="ABC3_permease_C"/>
</dbReference>
<dbReference type="GO" id="GO:0005886">
    <property type="term" value="C:plasma membrane"/>
    <property type="evidence" value="ECO:0007669"/>
    <property type="project" value="UniProtKB-SubCell"/>
</dbReference>
<keyword evidence="4 7" id="KW-1133">Transmembrane helix</keyword>
<keyword evidence="5 7" id="KW-0472">Membrane</keyword>
<dbReference type="RefSeq" id="WP_066404430.1">
    <property type="nucleotide sequence ID" value="NZ_CP011390.1"/>
</dbReference>
<evidence type="ECO:0008006" key="12">
    <source>
        <dbReference type="Google" id="ProtNLM"/>
    </source>
</evidence>
<reference evidence="11" key="1">
    <citation type="submission" date="2015-01" db="EMBL/GenBank/DDBJ databases">
        <title>Flavisolibacter sp./LCS9/ whole genome sequencing.</title>
        <authorList>
            <person name="Kim M.K."/>
            <person name="Srinivasan S."/>
            <person name="Lee J.-J."/>
        </authorList>
    </citation>
    <scope>NUCLEOTIDE SEQUENCE [LARGE SCALE GENOMIC DNA]</scope>
    <source>
        <strain evidence="11">LCS9</strain>
    </source>
</reference>
<dbReference type="Proteomes" id="UP000077177">
    <property type="component" value="Chromosome"/>
</dbReference>
<dbReference type="EMBL" id="CP011390">
    <property type="protein sequence ID" value="ANE50939.1"/>
    <property type="molecule type" value="Genomic_DNA"/>
</dbReference>
<evidence type="ECO:0000256" key="4">
    <source>
        <dbReference type="ARBA" id="ARBA00022989"/>
    </source>
</evidence>
<accession>A0A172TV31</accession>
<evidence type="ECO:0000256" key="7">
    <source>
        <dbReference type="SAM" id="Phobius"/>
    </source>
</evidence>
<evidence type="ECO:0000259" key="9">
    <source>
        <dbReference type="Pfam" id="PF12704"/>
    </source>
</evidence>
<dbReference type="PANTHER" id="PTHR30572:SF4">
    <property type="entry name" value="ABC TRANSPORTER PERMEASE YTRF"/>
    <property type="match status" value="1"/>
</dbReference>
<feature type="transmembrane region" description="Helical" evidence="7">
    <location>
        <begin position="389"/>
        <end position="410"/>
    </location>
</feature>
<name>A0A172TV31_9BACT</name>
<dbReference type="Pfam" id="PF12704">
    <property type="entry name" value="MacB_PCD"/>
    <property type="match status" value="1"/>
</dbReference>
<keyword evidence="3 7" id="KW-0812">Transmembrane</keyword>
<feature type="transmembrane region" description="Helical" evidence="7">
    <location>
        <begin position="294"/>
        <end position="320"/>
    </location>
</feature>
<feature type="transmembrane region" description="Helical" evidence="7">
    <location>
        <begin position="353"/>
        <end position="377"/>
    </location>
</feature>
<evidence type="ECO:0000256" key="6">
    <source>
        <dbReference type="ARBA" id="ARBA00038076"/>
    </source>
</evidence>
<dbReference type="STRING" id="1492898.SY85_10925"/>
<comment type="similarity">
    <text evidence="6">Belongs to the ABC-4 integral membrane protein family.</text>
</comment>
<comment type="subcellular location">
    <subcellularLocation>
        <location evidence="1">Cell membrane</location>
        <topology evidence="1">Multi-pass membrane protein</topology>
    </subcellularLocation>
</comment>
<feature type="domain" description="ABC3 transporter permease C-terminal" evidence="8">
    <location>
        <begin position="304"/>
        <end position="417"/>
    </location>
</feature>
<keyword evidence="11" id="KW-1185">Reference proteome</keyword>
<evidence type="ECO:0000313" key="10">
    <source>
        <dbReference type="EMBL" id="ANE50939.1"/>
    </source>
</evidence>
<dbReference type="OrthoDB" id="9770036at2"/>
<dbReference type="PANTHER" id="PTHR30572">
    <property type="entry name" value="MEMBRANE COMPONENT OF TRANSPORTER-RELATED"/>
    <property type="match status" value="1"/>
</dbReference>
<feature type="transmembrane region" description="Helical" evidence="7">
    <location>
        <begin position="21"/>
        <end position="42"/>
    </location>
</feature>
<proteinExistence type="inferred from homology"/>
<dbReference type="AlphaFoldDB" id="A0A172TV31"/>
<dbReference type="KEGG" id="fla:SY85_10925"/>
<evidence type="ECO:0000256" key="1">
    <source>
        <dbReference type="ARBA" id="ARBA00004651"/>
    </source>
</evidence>
<sequence length="424" mass="46246">MKTGDVFSLAFRTIRANRLRTGITVAIIAFGIMALIGIVTAIKAMNQKFSESFSTMGANGFTIRFKERNIRIGGNNSELKVSKRNNRKEKTSSLGRPITVDEAELFVQQYQFPAHIGISLFAARDAIVNNEQKKTSPNILVFGGDENYIALNGYEFFNGRNFSRQEVQSGSNVVILGYDVANKLFKDRLTKAVNSIVRVNGLPYRVIGVLASRGSSFGISRDNLILTGYKNIRRNFSSNVSATIGVMTDDINQVEEAMGEAEGVFRSIRKLSTTEDSNFVLDRNDSIAEKAMNILGSLTTAVIVIGMITLIGAAIGLMNIMLVSVTERTKEVGLIKAIGGKSKTVRHQFLTEAILISILGAIFGIVLGIFVGNLFSMVLSTGFVVPWKWVAYGIVICTSVGLLAGLYPALKAGKLNPIEALRYE</sequence>
<dbReference type="InterPro" id="IPR050250">
    <property type="entry name" value="Macrolide_Exporter_MacB"/>
</dbReference>
<organism evidence="10 11">
    <name type="scientific">Flavisolibacter tropicus</name>
    <dbReference type="NCBI Taxonomy" id="1492898"/>
    <lineage>
        <taxon>Bacteria</taxon>
        <taxon>Pseudomonadati</taxon>
        <taxon>Bacteroidota</taxon>
        <taxon>Chitinophagia</taxon>
        <taxon>Chitinophagales</taxon>
        <taxon>Chitinophagaceae</taxon>
        <taxon>Flavisolibacter</taxon>
    </lineage>
</organism>
<evidence type="ECO:0000259" key="8">
    <source>
        <dbReference type="Pfam" id="PF02687"/>
    </source>
</evidence>
<dbReference type="InterPro" id="IPR025857">
    <property type="entry name" value="MacB_PCD"/>
</dbReference>
<evidence type="ECO:0000313" key="11">
    <source>
        <dbReference type="Proteomes" id="UP000077177"/>
    </source>
</evidence>
<evidence type="ECO:0000256" key="2">
    <source>
        <dbReference type="ARBA" id="ARBA00022475"/>
    </source>
</evidence>
<gene>
    <name evidence="10" type="ORF">SY85_10925</name>
</gene>